<dbReference type="Gramene" id="OBART02G05450.2">
    <property type="protein sequence ID" value="OBART02G05450.2"/>
    <property type="gene ID" value="OBART02G05450"/>
</dbReference>
<protein>
    <submittedName>
        <fullName evidence="1">Uncharacterized protein</fullName>
    </submittedName>
</protein>
<keyword evidence="2" id="KW-1185">Reference proteome</keyword>
<dbReference type="EnsemblPlants" id="OBART02G05450.2">
    <property type="protein sequence ID" value="OBART02G05450.2"/>
    <property type="gene ID" value="OBART02G05450"/>
</dbReference>
<evidence type="ECO:0000313" key="2">
    <source>
        <dbReference type="Proteomes" id="UP000026960"/>
    </source>
</evidence>
<accession>A0A0D3F1B4</accession>
<dbReference type="Proteomes" id="UP000026960">
    <property type="component" value="Chromosome 2"/>
</dbReference>
<name>A0A0D3F1B4_9ORYZ</name>
<proteinExistence type="predicted"/>
<evidence type="ECO:0000313" key="1">
    <source>
        <dbReference type="EnsemblPlants" id="OBART02G05450.2"/>
    </source>
</evidence>
<reference evidence="1" key="1">
    <citation type="journal article" date="2009" name="Rice">
        <title>De Novo Next Generation Sequencing of Plant Genomes.</title>
        <authorList>
            <person name="Rounsley S."/>
            <person name="Marri P.R."/>
            <person name="Yu Y."/>
            <person name="He R."/>
            <person name="Sisneros N."/>
            <person name="Goicoechea J.L."/>
            <person name="Lee S.J."/>
            <person name="Angelova A."/>
            <person name="Kudrna D."/>
            <person name="Luo M."/>
            <person name="Affourtit J."/>
            <person name="Desany B."/>
            <person name="Knight J."/>
            <person name="Niazi F."/>
            <person name="Egholm M."/>
            <person name="Wing R.A."/>
        </authorList>
    </citation>
    <scope>NUCLEOTIDE SEQUENCE [LARGE SCALE GENOMIC DNA]</scope>
    <source>
        <strain evidence="1">cv. IRGC 105608</strain>
    </source>
</reference>
<dbReference type="AlphaFoldDB" id="A0A0D3F1B4"/>
<dbReference type="HOGENOM" id="CLU_2065062_0_0_1"/>
<reference evidence="1" key="2">
    <citation type="submission" date="2015-03" db="UniProtKB">
        <authorList>
            <consortium name="EnsemblPlants"/>
        </authorList>
    </citation>
    <scope>IDENTIFICATION</scope>
</reference>
<sequence>MIAPHISVHFRSLLILPWRPKLEPQPWSCSSWPLVLLVRPRNVNTVPKPSKASASMTIAAMSTGLRELHLRPLPQRLPPPLHVHRGVRRSWGRWIIAGEILMVDWSQKTPAEGDITMHT</sequence>
<organism evidence="1">
    <name type="scientific">Oryza barthii</name>
    <dbReference type="NCBI Taxonomy" id="65489"/>
    <lineage>
        <taxon>Eukaryota</taxon>
        <taxon>Viridiplantae</taxon>
        <taxon>Streptophyta</taxon>
        <taxon>Embryophyta</taxon>
        <taxon>Tracheophyta</taxon>
        <taxon>Spermatophyta</taxon>
        <taxon>Magnoliopsida</taxon>
        <taxon>Liliopsida</taxon>
        <taxon>Poales</taxon>
        <taxon>Poaceae</taxon>
        <taxon>BOP clade</taxon>
        <taxon>Oryzoideae</taxon>
        <taxon>Oryzeae</taxon>
        <taxon>Oryzinae</taxon>
        <taxon>Oryza</taxon>
    </lineage>
</organism>